<comment type="similarity">
    <text evidence="1">Belongs to the peptidase C48 family.</text>
</comment>
<dbReference type="GO" id="GO:0006508">
    <property type="term" value="P:proteolysis"/>
    <property type="evidence" value="ECO:0007669"/>
    <property type="project" value="UniProtKB-KW"/>
</dbReference>
<proteinExistence type="inferred from homology"/>
<keyword evidence="8" id="KW-1185">Reference proteome</keyword>
<accession>A0A1L0DAL4</accession>
<dbReference type="Gene3D" id="3.40.395.10">
    <property type="entry name" value="Adenoviral Proteinase, Chain A"/>
    <property type="match status" value="1"/>
</dbReference>
<dbReference type="AlphaFoldDB" id="A0A1L0DAL4"/>
<evidence type="ECO:0000256" key="5">
    <source>
        <dbReference type="SAM" id="MobiDB-lite"/>
    </source>
</evidence>
<evidence type="ECO:0000256" key="3">
    <source>
        <dbReference type="ARBA" id="ARBA00022801"/>
    </source>
</evidence>
<dbReference type="OrthoDB" id="5065855at2759"/>
<dbReference type="STRING" id="45354.A0A1L0DAL4"/>
<dbReference type="Pfam" id="PF02902">
    <property type="entry name" value="Peptidase_C48"/>
    <property type="match status" value="1"/>
</dbReference>
<keyword evidence="4" id="KW-0788">Thiol protease</keyword>
<gene>
    <name evidence="7" type="ORF">SAMEA4029010_CIC11G00000005676</name>
</gene>
<evidence type="ECO:0000256" key="4">
    <source>
        <dbReference type="ARBA" id="ARBA00022807"/>
    </source>
</evidence>
<evidence type="ECO:0000259" key="6">
    <source>
        <dbReference type="PROSITE" id="PS50600"/>
    </source>
</evidence>
<evidence type="ECO:0000256" key="2">
    <source>
        <dbReference type="ARBA" id="ARBA00022670"/>
    </source>
</evidence>
<name>A0A1L0DAL4_9ASCO</name>
<protein>
    <submittedName>
        <fullName evidence="7">CIC11C00000005676</fullName>
    </submittedName>
</protein>
<dbReference type="SUPFAM" id="SSF54001">
    <property type="entry name" value="Cysteine proteinases"/>
    <property type="match status" value="1"/>
</dbReference>
<dbReference type="InterPro" id="IPR044613">
    <property type="entry name" value="Nep1/2-like"/>
</dbReference>
<reference evidence="7 8" key="1">
    <citation type="submission" date="2016-10" db="EMBL/GenBank/DDBJ databases">
        <authorList>
            <person name="de Groot N.N."/>
        </authorList>
    </citation>
    <scope>NUCLEOTIDE SEQUENCE [LARGE SCALE GENOMIC DNA]</scope>
    <source>
        <strain evidence="7 8">CBS 141442</strain>
    </source>
</reference>
<evidence type="ECO:0000313" key="8">
    <source>
        <dbReference type="Proteomes" id="UP000182334"/>
    </source>
</evidence>
<dbReference type="GO" id="GO:0008234">
    <property type="term" value="F:cysteine-type peptidase activity"/>
    <property type="evidence" value="ECO:0007669"/>
    <property type="project" value="UniProtKB-KW"/>
</dbReference>
<dbReference type="EMBL" id="LT635759">
    <property type="protein sequence ID" value="SGZ53032.1"/>
    <property type="molecule type" value="Genomic_DNA"/>
</dbReference>
<feature type="domain" description="Ubiquitin-like protease family profile" evidence="6">
    <location>
        <begin position="126"/>
        <end position="303"/>
    </location>
</feature>
<keyword evidence="2" id="KW-0645">Protease</keyword>
<dbReference type="GO" id="GO:0019784">
    <property type="term" value="F:deNEDDylase activity"/>
    <property type="evidence" value="ECO:0007669"/>
    <property type="project" value="InterPro"/>
</dbReference>
<dbReference type="GO" id="GO:0000338">
    <property type="term" value="P:protein deneddylation"/>
    <property type="evidence" value="ECO:0007669"/>
    <property type="project" value="TreeGrafter"/>
</dbReference>
<keyword evidence="3" id="KW-0378">Hydrolase</keyword>
<dbReference type="InterPro" id="IPR038765">
    <property type="entry name" value="Papain-like_cys_pep_sf"/>
</dbReference>
<organism evidence="7 8">
    <name type="scientific">Sungouiella intermedia</name>
    <dbReference type="NCBI Taxonomy" id="45354"/>
    <lineage>
        <taxon>Eukaryota</taxon>
        <taxon>Fungi</taxon>
        <taxon>Dikarya</taxon>
        <taxon>Ascomycota</taxon>
        <taxon>Saccharomycotina</taxon>
        <taxon>Pichiomycetes</taxon>
        <taxon>Metschnikowiaceae</taxon>
        <taxon>Sungouiella</taxon>
    </lineage>
</organism>
<evidence type="ECO:0000313" key="7">
    <source>
        <dbReference type="EMBL" id="SGZ53032.1"/>
    </source>
</evidence>
<feature type="region of interest" description="Disordered" evidence="5">
    <location>
        <begin position="35"/>
        <end position="58"/>
    </location>
</feature>
<dbReference type="Proteomes" id="UP000182334">
    <property type="component" value="Chromosome IV"/>
</dbReference>
<evidence type="ECO:0000256" key="1">
    <source>
        <dbReference type="ARBA" id="ARBA00005234"/>
    </source>
</evidence>
<dbReference type="InterPro" id="IPR003653">
    <property type="entry name" value="Peptidase_C48_C"/>
</dbReference>
<dbReference type="PANTHER" id="PTHR46468:SF1">
    <property type="entry name" value="SENTRIN-SPECIFIC PROTEASE 8"/>
    <property type="match status" value="1"/>
</dbReference>
<sequence length="347" mass="39658">MLVVLDPYKGFCFVKEKATVNPVVHTNGFDQLDWEKHLPEGGNVDKNDSEEIAEENAPKAKISRAERKQIKKQVAAKRKLRLSAADSDAVVLKNEPNPYLAKQRLKKLHGMLASGADTKLFDFGLIAFYKSDVDYVVPGEWLNDNNISFVYEALSTYFLKPHTFGHQVYMLYPALVQLFLHYPIVEEISGILPMKDLKKLKFVFIPFNFIDECDLVDLEDANNGDHWALCLLSVEERKLYVYDSMSFDDDEEEDDQLLHQLASRLKTALFKPKDTISIVKMKCGQQTNFDDCGVYLVMFSCYLVSLLMSEKPTNLDLTRVVFNPLSGRLSMMELVYKLAKEQLLTPS</sequence>
<feature type="compositionally biased region" description="Basic and acidic residues" evidence="5">
    <location>
        <begin position="35"/>
        <end position="49"/>
    </location>
</feature>
<dbReference type="PROSITE" id="PS50600">
    <property type="entry name" value="ULP_PROTEASE"/>
    <property type="match status" value="1"/>
</dbReference>
<dbReference type="PANTHER" id="PTHR46468">
    <property type="entry name" value="SENTRIN-SPECIFIC PROTEASE 8"/>
    <property type="match status" value="1"/>
</dbReference>